<dbReference type="RefSeq" id="WP_230068484.1">
    <property type="nucleotide sequence ID" value="NZ_BAABLL010000005.1"/>
</dbReference>
<feature type="domain" description="Impact N-terminal" evidence="2">
    <location>
        <begin position="122"/>
        <end position="162"/>
    </location>
</feature>
<dbReference type="InterPro" id="IPR036956">
    <property type="entry name" value="Impact_N_sf"/>
</dbReference>
<dbReference type="Proteomes" id="UP001595773">
    <property type="component" value="Unassembled WGS sequence"/>
</dbReference>
<dbReference type="SUPFAM" id="SSF54211">
    <property type="entry name" value="Ribosomal protein S5 domain 2-like"/>
    <property type="match status" value="1"/>
</dbReference>
<sequence>MSQAPHSPATAASGASRAASIYTTLAAGRDYRSELSIKRSRFITVLRRVDDEAGARVLETELRHEFYGARHHCSALVLGAQREIIRSHDDGEPAGTAGVPMLGSLLKYEAPAREENGAAPNTHLPTAKLSDVCAVVVRYFGGTLLGAGGLVRAYSDSVSGALASASLVRRERLQRFTVALAHGDAGRIENELRSAGYSMTGNSYGAQETKIGFAVADQAAVIDAVADRLASLTGGHANLVPAGSSWVDSPPLG</sequence>
<dbReference type="InterPro" id="IPR001498">
    <property type="entry name" value="Impact_N"/>
</dbReference>
<comment type="caution">
    <text evidence="3">The sequence shown here is derived from an EMBL/GenBank/DDBJ whole genome shotgun (WGS) entry which is preliminary data.</text>
</comment>
<evidence type="ECO:0000256" key="1">
    <source>
        <dbReference type="ARBA" id="ARBA00007665"/>
    </source>
</evidence>
<dbReference type="InterPro" id="IPR020568">
    <property type="entry name" value="Ribosomal_Su5_D2-typ_SF"/>
</dbReference>
<dbReference type="InterPro" id="IPR023582">
    <property type="entry name" value="Impact"/>
</dbReference>
<feature type="domain" description="Impact N-terminal" evidence="2">
    <location>
        <begin position="38"/>
        <end position="108"/>
    </location>
</feature>
<organism evidence="3 4">
    <name type="scientific">Arthrobacter cryoconiti</name>
    <dbReference type="NCBI Taxonomy" id="748907"/>
    <lineage>
        <taxon>Bacteria</taxon>
        <taxon>Bacillati</taxon>
        <taxon>Actinomycetota</taxon>
        <taxon>Actinomycetes</taxon>
        <taxon>Micrococcales</taxon>
        <taxon>Micrococcaceae</taxon>
        <taxon>Arthrobacter</taxon>
    </lineage>
</organism>
<reference evidence="4" key="1">
    <citation type="journal article" date="2019" name="Int. J. Syst. Evol. Microbiol.">
        <title>The Global Catalogue of Microorganisms (GCM) 10K type strain sequencing project: providing services to taxonomists for standard genome sequencing and annotation.</title>
        <authorList>
            <consortium name="The Broad Institute Genomics Platform"/>
            <consortium name="The Broad Institute Genome Sequencing Center for Infectious Disease"/>
            <person name="Wu L."/>
            <person name="Ma J."/>
        </authorList>
    </citation>
    <scope>NUCLEOTIDE SEQUENCE [LARGE SCALE GENOMIC DNA]</scope>
    <source>
        <strain evidence="4">CGMCC 1.10698</strain>
    </source>
</reference>
<evidence type="ECO:0000313" key="4">
    <source>
        <dbReference type="Proteomes" id="UP001595773"/>
    </source>
</evidence>
<dbReference type="PANTHER" id="PTHR16301">
    <property type="entry name" value="IMPACT-RELATED"/>
    <property type="match status" value="1"/>
</dbReference>
<name>A0ABV8QYX8_9MICC</name>
<dbReference type="EMBL" id="JBHSCQ010000008">
    <property type="protein sequence ID" value="MFC4265377.1"/>
    <property type="molecule type" value="Genomic_DNA"/>
</dbReference>
<keyword evidence="4" id="KW-1185">Reference proteome</keyword>
<dbReference type="Pfam" id="PF01205">
    <property type="entry name" value="Impact_N"/>
    <property type="match status" value="2"/>
</dbReference>
<protein>
    <submittedName>
        <fullName evidence="3">IMPACT family protein</fullName>
    </submittedName>
</protein>
<comment type="similarity">
    <text evidence="1">Belongs to the IMPACT family.</text>
</comment>
<evidence type="ECO:0000259" key="2">
    <source>
        <dbReference type="Pfam" id="PF01205"/>
    </source>
</evidence>
<evidence type="ECO:0000313" key="3">
    <source>
        <dbReference type="EMBL" id="MFC4265377.1"/>
    </source>
</evidence>
<dbReference type="Gene3D" id="3.30.230.30">
    <property type="entry name" value="Impact, N-terminal domain"/>
    <property type="match status" value="1"/>
</dbReference>
<gene>
    <name evidence="3" type="ORF">ACFOW9_07160</name>
</gene>
<proteinExistence type="inferred from homology"/>
<accession>A0ABV8QYX8</accession>
<dbReference type="PANTHER" id="PTHR16301:SF20">
    <property type="entry name" value="IMPACT FAMILY MEMBER YIGZ"/>
    <property type="match status" value="1"/>
</dbReference>